<evidence type="ECO:0008006" key="4">
    <source>
        <dbReference type="Google" id="ProtNLM"/>
    </source>
</evidence>
<evidence type="ECO:0000313" key="2">
    <source>
        <dbReference type="EMBL" id="QSZ36115.1"/>
    </source>
</evidence>
<dbReference type="AlphaFoldDB" id="A0A8A3PMC9"/>
<name>A0A8A3PMC9_9HELO</name>
<sequence>MQSLWFRAAQTRSLCHCNACVKIGTIAARQTTNASGKRRRVSLVDVFTACYSTILATAAMADSNRKARRRKHWDVLIAEARAGFSTQVEELQDSQVEGDANEVKNQIPGAPAISKIPGSLGGTFLSSKTGINATKAGHKRSLIWDGTRWTAGELRDSQVEGDVNEVKNQISGTSEIPTISKSLGETFPSRTGNNATKAGHKGPLTWDGTSWTPASSIARLGTQLNTSPEPPEIPQDPVLPASAHPAQSATPEIPTGLLADGERLGEYIPQHSMLKPREPKTRKQLNKIEESTSKLVHQLMWTTKLSPIAADLHSASPAILAETDRLIGRIEELEQGDITMPAYKLDDKVCEERCHLHDVLKELLMDTSQGEIELNLILAKICYNLLVSPASPNIFTYNFLIERFTELMLHDHAQVLVDSFLNDTPFKPTSKTVQVILNHYAAKNDLVGYRSIIKRMRAVEGSMNIARRHTNQLDDPKVLRWAEKYAKTLTLREGWLVRKVPRDTSIFDILIRTSLQITNARQSVMYIRAKLREGNGIEPDLLCETVASCVPKIDYAVGGSLLQSILEGWGEEVKNPRLIVLNKDTRWAIRELFSLCGMDPLRSIPRVLPIDVPRWNLGRLLFYVNLGSIRDRVDRLVHRINSLLDVFRIYTKRSTLTNLAVWKAGFGSPLTFDYLPKRLELQNQSSCQSEVDRALEIFDKFSYTEEARAYKLKRGVRQARRVMLQTLESKVTTSFATIRSTKLSLISWYYDQLPRDWRYVYHLKWNNHPYMSFSGKVSVLRGIKTLQRLHLIGYQLNKSLQQIVLLKKALRDIWKEREQRIIEIEDMIKKSKKLVRLLEIHIYLLEQNIKFRSQYLRLSGLRNLSSLENEVNGSRRQIKLLEEELKLEFPQVDPLKKLRALNLILFDLNKSKHQLKLLADEISFWYPVVIRKNFITSDIYYYKVLQKFRKDLSFRYEPPKDFLSLANEKYRIIKPVSAERLLRFKKLQGHLSFPAERISQASDAS</sequence>
<organism evidence="2 3">
    <name type="scientific">Monilinia vaccinii-corymbosi</name>
    <dbReference type="NCBI Taxonomy" id="61207"/>
    <lineage>
        <taxon>Eukaryota</taxon>
        <taxon>Fungi</taxon>
        <taxon>Dikarya</taxon>
        <taxon>Ascomycota</taxon>
        <taxon>Pezizomycotina</taxon>
        <taxon>Leotiomycetes</taxon>
        <taxon>Helotiales</taxon>
        <taxon>Sclerotiniaceae</taxon>
        <taxon>Monilinia</taxon>
    </lineage>
</organism>
<evidence type="ECO:0000313" key="3">
    <source>
        <dbReference type="Proteomes" id="UP000672032"/>
    </source>
</evidence>
<evidence type="ECO:0000256" key="1">
    <source>
        <dbReference type="SAM" id="MobiDB-lite"/>
    </source>
</evidence>
<gene>
    <name evidence="2" type="ORF">DSL72_007240</name>
</gene>
<keyword evidence="3" id="KW-1185">Reference proteome</keyword>
<dbReference type="EMBL" id="CP063410">
    <property type="protein sequence ID" value="QSZ36115.1"/>
    <property type="molecule type" value="Genomic_DNA"/>
</dbReference>
<protein>
    <recommendedName>
        <fullName evidence="4">Pentatricopeptide repeat domain-containing protein</fullName>
    </recommendedName>
</protein>
<dbReference type="Proteomes" id="UP000672032">
    <property type="component" value="Chromosome 6"/>
</dbReference>
<feature type="region of interest" description="Disordered" evidence="1">
    <location>
        <begin position="172"/>
        <end position="208"/>
    </location>
</feature>
<feature type="compositionally biased region" description="Polar residues" evidence="1">
    <location>
        <begin position="172"/>
        <end position="196"/>
    </location>
</feature>
<dbReference type="OrthoDB" id="185373at2759"/>
<reference evidence="2" key="1">
    <citation type="submission" date="2020-10" db="EMBL/GenBank/DDBJ databases">
        <title>Genome Sequence of Monilinia vaccinii-corymbosi Sheds Light on Mummy Berry Disease Infection of Blueberry and Mating Type.</title>
        <authorList>
            <person name="Yow A.G."/>
            <person name="Zhang Y."/>
            <person name="Bansal K."/>
            <person name="Eacker S.M."/>
            <person name="Sullivan S."/>
            <person name="Liachko I."/>
            <person name="Cubeta M.A."/>
            <person name="Rollins J.A."/>
            <person name="Ashrafi H."/>
        </authorList>
    </citation>
    <scope>NUCLEOTIDE SEQUENCE</scope>
    <source>
        <strain evidence="2">RL-1</strain>
    </source>
</reference>
<accession>A0A8A3PMC9</accession>
<proteinExistence type="predicted"/>